<proteinExistence type="predicted"/>
<evidence type="ECO:0000259" key="1">
    <source>
        <dbReference type="Pfam" id="PF08241"/>
    </source>
</evidence>
<reference evidence="2" key="1">
    <citation type="submission" date="2021-11" db="EMBL/GenBank/DDBJ databases">
        <title>The complete genome of Massilia sp sp. G4R7.</title>
        <authorList>
            <person name="Liu L."/>
            <person name="Yue J."/>
            <person name="Yuan J."/>
            <person name="Yang F."/>
            <person name="Li L."/>
        </authorList>
    </citation>
    <scope>NUCLEOTIDE SEQUENCE</scope>
    <source>
        <strain evidence="2">G4R7</strain>
    </source>
</reference>
<dbReference type="CDD" id="cd01427">
    <property type="entry name" value="HAD_like"/>
    <property type="match status" value="1"/>
</dbReference>
<comment type="caution">
    <text evidence="2">The sequence shown here is derived from an EMBL/GenBank/DDBJ whole genome shotgun (WGS) entry which is preliminary data.</text>
</comment>
<gene>
    <name evidence="2" type="ORF">LQ564_05015</name>
</gene>
<dbReference type="Gene3D" id="3.40.50.150">
    <property type="entry name" value="Vaccinia Virus protein VP39"/>
    <property type="match status" value="1"/>
</dbReference>
<dbReference type="CDD" id="cd02440">
    <property type="entry name" value="AdoMet_MTases"/>
    <property type="match status" value="1"/>
</dbReference>
<keyword evidence="3" id="KW-1185">Reference proteome</keyword>
<dbReference type="Proteomes" id="UP001179361">
    <property type="component" value="Unassembled WGS sequence"/>
</dbReference>
<dbReference type="GO" id="GO:0032259">
    <property type="term" value="P:methylation"/>
    <property type="evidence" value="ECO:0007669"/>
    <property type="project" value="UniProtKB-KW"/>
</dbReference>
<evidence type="ECO:0000313" key="3">
    <source>
        <dbReference type="Proteomes" id="UP001179361"/>
    </source>
</evidence>
<organism evidence="2 3">
    <name type="scientific">Massilia phyllostachyos</name>
    <dbReference type="NCBI Taxonomy" id="2898585"/>
    <lineage>
        <taxon>Bacteria</taxon>
        <taxon>Pseudomonadati</taxon>
        <taxon>Pseudomonadota</taxon>
        <taxon>Betaproteobacteria</taxon>
        <taxon>Burkholderiales</taxon>
        <taxon>Oxalobacteraceae</taxon>
        <taxon>Telluria group</taxon>
        <taxon>Massilia</taxon>
    </lineage>
</organism>
<dbReference type="GO" id="GO:0008168">
    <property type="term" value="F:methyltransferase activity"/>
    <property type="evidence" value="ECO:0007669"/>
    <property type="project" value="UniProtKB-KW"/>
</dbReference>
<name>A0ABS8Q1S5_9BURK</name>
<dbReference type="InterPro" id="IPR029063">
    <property type="entry name" value="SAM-dependent_MTases_sf"/>
</dbReference>
<dbReference type="InterPro" id="IPR013216">
    <property type="entry name" value="Methyltransf_11"/>
</dbReference>
<dbReference type="PANTHER" id="PTHR43861">
    <property type="entry name" value="TRANS-ACONITATE 2-METHYLTRANSFERASE-RELATED"/>
    <property type="match status" value="1"/>
</dbReference>
<dbReference type="Gene3D" id="3.40.50.1000">
    <property type="entry name" value="HAD superfamily/HAD-like"/>
    <property type="match status" value="1"/>
</dbReference>
<dbReference type="InterPro" id="IPR036412">
    <property type="entry name" value="HAD-like_sf"/>
</dbReference>
<sequence>MQHTLRANALEAGWLAAFDDVKVLSLDCFDTILWRKVGEPADVFHALAASEPFRRAGITAALRVTAEANARRRNWILNGSMEVTLAEIFRQALPEASPALVAQLAAAELACEIEHCFVFQPTFDLIREAKARGIRVVVVSDTYFSSKELSRLLFAAQPALEGLVDAVHTSSDFRLSKAAGIWSRLLPLWKVEPAQVLHLGDNAVSDLSSPQRFGIRAVHLVHQDPDTTLLLRGREQAGLQLLPELRRDAPFPSLFHAQLAACREDDPARRFGFVAVGPIMQAFADFILREKARLCAGGKQVKLGYLLRDGWLPWRAVEALDDSGAPPGSLLNISRFTALAATLDSRERIAALLVRMLGEESMEPLTRQLLLPPAMAKRILDGAAASPRPVAAFAELVLKDEVVKVVVEASTAFRRRLVEHVRRASGVEAGDTLLFVDLGYSGTAQTMLKDVLKEDLGVDVRGAYLLADHSAPVNGDRRGLIDAAHVDPRIIRVLTNKQIAALEMLCTSDAPSTVGYTEEGAPLYAGAALDAAQHAAVAAIQDGALAFIAALRALDAPFRAQAGEQELARQAAIDLGRMLYFPTVDEIEVFAAFQFDFNLGTDKRLSLFDTGAGLADIRRKGLGYTRTSLDKSRTNYGMELRPLDLSLSSLLFAHERYGFGIDVGQVSYRQEPVQVLFRGARQHFRETLLATSTYDGYFSLLLPVSPSRDVAVLFGADYGWLQIDSVHLLSEAGETLLAPGADLLFDQMAAHPNGLFELGPRGMMFVPGRPEYEGMACRVVFRPVAWAGPGERADIGASDAPAALVAPVNITVHHAGSEFQDAEALLRLCGAGSVLHVGGANEDFARALGQRGALAEWMAQAAPDARAECVVAEASWLLGQPSLDAAFAGLRAQSGRFVVLRFSSLAGSWRALDRAAVENAAVAAGLRRAPVAVSVEEYRSPGASERLPLLLVFERIDDAVVEEWPLARLLKDRDLHMDMSRESGARADAHMVRYALAASLVRPGDTVLDCACGLGYGSAILAAQSSGSRFIGIDLDPDTVAYANANFGRQYGVEYQAASATDLSHIADDSIDLVVSFETIEHLEDYHAFLREARRVLRPDGRIIASVPNLWVDETGKDPNPYHFHAFDYPFFRATMAEYFLVEERWAQTAPGGFKLWDAPRTLQQLPIDLALDACEDTEWLIVVASVDPLAKGAGRGFHHPAFGALEEAGWLVDFSQHFDNPWLYRSLVQLGERIRDRAVLLDLAARTVDGARRDSADFGAALTVLAYAMLEERAPALAGDVLALTEQYVQLASTNPHVQRWQISSGYAAARLALALGEREVARMYFGAVEGADFMAFSPLLATKTIASSFQLGAMALAEGDAARARDHFARGVAAARRALHADDVNAIGNPEAPFAFGFSELAEVADMGAQCAKALELLPLHARSPGQFWKGVDTRRFGVVSWAQAVERENQHLRARLGA</sequence>
<dbReference type="InterPro" id="IPR023214">
    <property type="entry name" value="HAD_sf"/>
</dbReference>
<accession>A0ABS8Q1S5</accession>
<evidence type="ECO:0000313" key="2">
    <source>
        <dbReference type="EMBL" id="MCD2515670.1"/>
    </source>
</evidence>
<protein>
    <submittedName>
        <fullName evidence="2">Methyltransferase domain-containing protein</fullName>
    </submittedName>
</protein>
<keyword evidence="2" id="KW-0808">Transferase</keyword>
<dbReference type="RefSeq" id="WP_231056970.1">
    <property type="nucleotide sequence ID" value="NZ_JAJNOC010000001.1"/>
</dbReference>
<dbReference type="SUPFAM" id="SSF53335">
    <property type="entry name" value="S-adenosyl-L-methionine-dependent methyltransferases"/>
    <property type="match status" value="1"/>
</dbReference>
<keyword evidence="2" id="KW-0489">Methyltransferase</keyword>
<dbReference type="EMBL" id="JAJNOC010000001">
    <property type="protein sequence ID" value="MCD2515670.1"/>
    <property type="molecule type" value="Genomic_DNA"/>
</dbReference>
<dbReference type="Pfam" id="PF08241">
    <property type="entry name" value="Methyltransf_11"/>
    <property type="match status" value="1"/>
</dbReference>
<feature type="domain" description="Methyltransferase type 11" evidence="1">
    <location>
        <begin position="1008"/>
        <end position="1104"/>
    </location>
</feature>
<dbReference type="SUPFAM" id="SSF56784">
    <property type="entry name" value="HAD-like"/>
    <property type="match status" value="1"/>
</dbReference>